<organism evidence="7 8">
    <name type="scientific">Streblomastix strix</name>
    <dbReference type="NCBI Taxonomy" id="222440"/>
    <lineage>
        <taxon>Eukaryota</taxon>
        <taxon>Metamonada</taxon>
        <taxon>Preaxostyla</taxon>
        <taxon>Oxymonadida</taxon>
        <taxon>Streblomastigidae</taxon>
        <taxon>Streblomastix</taxon>
    </lineage>
</organism>
<feature type="domain" description="DNA/RNA-binding protein Kin17 WH-like" evidence="6">
    <location>
        <begin position="52"/>
        <end position="175"/>
    </location>
</feature>
<dbReference type="GO" id="GO:0003690">
    <property type="term" value="F:double-stranded DNA binding"/>
    <property type="evidence" value="ECO:0007669"/>
    <property type="project" value="TreeGrafter"/>
</dbReference>
<dbReference type="GO" id="GO:0005634">
    <property type="term" value="C:nucleus"/>
    <property type="evidence" value="ECO:0007669"/>
    <property type="project" value="TreeGrafter"/>
</dbReference>
<dbReference type="InterPro" id="IPR038254">
    <property type="entry name" value="KIN17_WH-like_sf"/>
</dbReference>
<dbReference type="Pfam" id="PF25095">
    <property type="entry name" value="C2H2-zf_KIN17"/>
    <property type="match status" value="1"/>
</dbReference>
<reference evidence="7 8" key="1">
    <citation type="submission" date="2019-03" db="EMBL/GenBank/DDBJ databases">
        <title>Single cell metagenomics reveals metabolic interactions within the superorganism composed of flagellate Streblomastix strix and complex community of Bacteroidetes bacteria on its surface.</title>
        <authorList>
            <person name="Treitli S.C."/>
            <person name="Kolisko M."/>
            <person name="Husnik F."/>
            <person name="Keeling P."/>
            <person name="Hampl V."/>
        </authorList>
    </citation>
    <scope>NUCLEOTIDE SEQUENCE [LARGE SCALE GENOMIC DNA]</scope>
    <source>
        <strain evidence="7">ST1C</strain>
    </source>
</reference>
<dbReference type="FunFam" id="1.10.10.2030:FF:000001">
    <property type="entry name" value="DNA/RNA-binding protein KIN17, putative"/>
    <property type="match status" value="1"/>
</dbReference>
<evidence type="ECO:0000256" key="1">
    <source>
        <dbReference type="ARBA" id="ARBA00008517"/>
    </source>
</evidence>
<feature type="region of interest" description="Disordered" evidence="5">
    <location>
        <begin position="156"/>
        <end position="213"/>
    </location>
</feature>
<dbReference type="InterPro" id="IPR056767">
    <property type="entry name" value="C2H2-Znf_KIN17"/>
</dbReference>
<keyword evidence="4" id="KW-0862">Zinc</keyword>
<dbReference type="Gene3D" id="1.10.10.2030">
    <property type="entry name" value="DNA/RNA-binding protein Kin17, conserved domain"/>
    <property type="match status" value="1"/>
</dbReference>
<dbReference type="GO" id="GO:0006974">
    <property type="term" value="P:DNA damage response"/>
    <property type="evidence" value="ECO:0007669"/>
    <property type="project" value="TreeGrafter"/>
</dbReference>
<feature type="region of interest" description="Disordered" evidence="5">
    <location>
        <begin position="244"/>
        <end position="294"/>
    </location>
</feature>
<comment type="similarity">
    <text evidence="1">Belongs to the KIN17 family.</text>
</comment>
<dbReference type="InterPro" id="IPR019447">
    <property type="entry name" value="DNA/RNA-bd_Kin17_WH-like_dom"/>
</dbReference>
<dbReference type="AlphaFoldDB" id="A0A5J4VW62"/>
<feature type="compositionally biased region" description="Basic and acidic residues" evidence="5">
    <location>
        <begin position="156"/>
        <end position="182"/>
    </location>
</feature>
<evidence type="ECO:0000256" key="4">
    <source>
        <dbReference type="ARBA" id="ARBA00022833"/>
    </source>
</evidence>
<evidence type="ECO:0000313" key="7">
    <source>
        <dbReference type="EMBL" id="KAA6386573.1"/>
    </source>
</evidence>
<keyword evidence="3" id="KW-0863">Zinc-finger</keyword>
<feature type="region of interest" description="Disordered" evidence="5">
    <location>
        <begin position="329"/>
        <end position="432"/>
    </location>
</feature>
<feature type="compositionally biased region" description="Basic and acidic residues" evidence="5">
    <location>
        <begin position="248"/>
        <end position="294"/>
    </location>
</feature>
<dbReference type="OrthoDB" id="10266249at2759"/>
<dbReference type="PANTHER" id="PTHR12805:SF0">
    <property type="entry name" value="DNA_RNA-BINDING PROTEIN KIN17"/>
    <property type="match status" value="1"/>
</dbReference>
<name>A0A5J4VW62_9EUKA</name>
<feature type="compositionally biased region" description="Polar residues" evidence="5">
    <location>
        <begin position="183"/>
        <end position="196"/>
    </location>
</feature>
<dbReference type="GO" id="GO:0006260">
    <property type="term" value="P:DNA replication"/>
    <property type="evidence" value="ECO:0007669"/>
    <property type="project" value="TreeGrafter"/>
</dbReference>
<evidence type="ECO:0000256" key="2">
    <source>
        <dbReference type="ARBA" id="ARBA00022723"/>
    </source>
</evidence>
<dbReference type="InterPro" id="IPR036236">
    <property type="entry name" value="Znf_C2H2_sf"/>
</dbReference>
<gene>
    <name evidence="7" type="ORF">EZS28_017897</name>
</gene>
<sequence>MGKAEVGTPKYISNRIKSKGLNKLRWYCQMCQKECRDANGFKCHCESEPHMRQMDLLKSNPHRFIDDFSKQFEYDFMNLMRTRFSSARVHFNMVYNELIKDRHHIHMNSTVWTTLTGFILYCGRTGKLKIEQTEKGWYLTYIRDDIDSFLKEKKEKEQKRIEKDEQTRLDEEASDLHRDENSKPISLSLQVQQSKRMQIKQEDKHEQDSDVLKKKENNVIFNIDNDEDEEDNLDEYDEMLNEAMGNATDERIIKQTDSDLNQGKEKERNEKSALKDKRRVKKEEEQTVKLDKQDELEIKISQLEKKQLKQPLSGSEKVMLDILKNDLQQRQRKEKQNQLNQLRDQIRKDSIKQENEREMKKEQEQDVQSERRGRRRERSKFDMNKDDEDEDELMKLKKKKRRRSQVSQSSSSQSNSYSNSDTSDQSQSQGRG</sequence>
<dbReference type="SUPFAM" id="SSF57667">
    <property type="entry name" value="beta-beta-alpha zinc fingers"/>
    <property type="match status" value="1"/>
</dbReference>
<feature type="compositionally biased region" description="Basic and acidic residues" evidence="5">
    <location>
        <begin position="199"/>
        <end position="213"/>
    </location>
</feature>
<dbReference type="InterPro" id="IPR037321">
    <property type="entry name" value="KIN17-like"/>
</dbReference>
<dbReference type="PANTHER" id="PTHR12805">
    <property type="entry name" value="KIN17 KIN, ANTIGENIC DETERMINANT OF RECA PROTEIN HOMOLOG"/>
    <property type="match status" value="1"/>
</dbReference>
<feature type="compositionally biased region" description="Low complexity" evidence="5">
    <location>
        <begin position="405"/>
        <end position="432"/>
    </location>
</feature>
<protein>
    <submittedName>
        <fullName evidence="7">Putative DNA/RNA-binding protein KIN17</fullName>
    </submittedName>
</protein>
<evidence type="ECO:0000259" key="6">
    <source>
        <dbReference type="SMART" id="SM01253"/>
    </source>
</evidence>
<dbReference type="GO" id="GO:0008270">
    <property type="term" value="F:zinc ion binding"/>
    <property type="evidence" value="ECO:0007669"/>
    <property type="project" value="UniProtKB-KW"/>
</dbReference>
<feature type="compositionally biased region" description="Basic and acidic residues" evidence="5">
    <location>
        <begin position="344"/>
        <end position="371"/>
    </location>
</feature>
<dbReference type="Pfam" id="PF10357">
    <property type="entry name" value="WH_KIN17"/>
    <property type="match status" value="1"/>
</dbReference>
<evidence type="ECO:0000256" key="5">
    <source>
        <dbReference type="SAM" id="MobiDB-lite"/>
    </source>
</evidence>
<dbReference type="SMART" id="SM01253">
    <property type="entry name" value="Kin17_mid"/>
    <property type="match status" value="1"/>
</dbReference>
<dbReference type="EMBL" id="SNRW01004744">
    <property type="protein sequence ID" value="KAA6386573.1"/>
    <property type="molecule type" value="Genomic_DNA"/>
</dbReference>
<accession>A0A5J4VW62</accession>
<evidence type="ECO:0000313" key="8">
    <source>
        <dbReference type="Proteomes" id="UP000324800"/>
    </source>
</evidence>
<keyword evidence="2" id="KW-0479">Metal-binding</keyword>
<dbReference type="Proteomes" id="UP000324800">
    <property type="component" value="Unassembled WGS sequence"/>
</dbReference>
<comment type="caution">
    <text evidence="7">The sequence shown here is derived from an EMBL/GenBank/DDBJ whole genome shotgun (WGS) entry which is preliminary data.</text>
</comment>
<evidence type="ECO:0000256" key="3">
    <source>
        <dbReference type="ARBA" id="ARBA00022771"/>
    </source>
</evidence>
<proteinExistence type="inferred from homology"/>